<reference evidence="2 3" key="1">
    <citation type="submission" date="2009-06" db="EMBL/GenBank/DDBJ databases">
        <title>Complete sequence of Desulfovibrio salexigens DSM 2638.</title>
        <authorList>
            <consortium name="US DOE Joint Genome Institute"/>
            <person name="Lucas S."/>
            <person name="Copeland A."/>
            <person name="Lapidus A."/>
            <person name="Glavina del Rio T."/>
            <person name="Tice H."/>
            <person name="Bruce D."/>
            <person name="Goodwin L."/>
            <person name="Pitluck S."/>
            <person name="Munk A.C."/>
            <person name="Brettin T."/>
            <person name="Detter J.C."/>
            <person name="Han C."/>
            <person name="Tapia R."/>
            <person name="Larimer F."/>
            <person name="Land M."/>
            <person name="Hauser L."/>
            <person name="Kyrpides N."/>
            <person name="Anderson I."/>
            <person name="Wall J.D."/>
            <person name="Arkin A.P."/>
            <person name="Dehal P."/>
            <person name="Chivian D."/>
            <person name="Giles B."/>
            <person name="Hazen T.C."/>
        </authorList>
    </citation>
    <scope>NUCLEOTIDE SEQUENCE [LARGE SCALE GENOMIC DNA]</scope>
    <source>
        <strain evidence="3">ATCC 14822 / DSM 2638 / NCIMB 8403 / VKM B-1763</strain>
    </source>
</reference>
<dbReference type="SUPFAM" id="SSF54913">
    <property type="entry name" value="GlnB-like"/>
    <property type="match status" value="1"/>
</dbReference>
<gene>
    <name evidence="2" type="ordered locus">Desal_0445</name>
</gene>
<dbReference type="PROSITE" id="PS51343">
    <property type="entry name" value="PII_GLNB_DOM"/>
    <property type="match status" value="1"/>
</dbReference>
<name>C6BX32_MARSD</name>
<accession>C6BX32</accession>
<dbReference type="InterPro" id="IPR015867">
    <property type="entry name" value="N-reg_PII/ATP_PRibTrfase_C"/>
</dbReference>
<dbReference type="PANTHER" id="PTHR30115:SF11">
    <property type="entry name" value="NITROGEN REGULATORY PROTEIN P-II HOMOLOG"/>
    <property type="match status" value="1"/>
</dbReference>
<dbReference type="OrthoDB" id="9802729at2"/>
<evidence type="ECO:0000313" key="3">
    <source>
        <dbReference type="Proteomes" id="UP000002601"/>
    </source>
</evidence>
<dbReference type="HOGENOM" id="CLU_082268_0_1_7"/>
<organism evidence="2 3">
    <name type="scientific">Maridesulfovibrio salexigens (strain ATCC 14822 / DSM 2638 / NCIMB 8403 / VKM B-1763)</name>
    <name type="common">Desulfovibrio salexigens</name>
    <dbReference type="NCBI Taxonomy" id="526222"/>
    <lineage>
        <taxon>Bacteria</taxon>
        <taxon>Pseudomonadati</taxon>
        <taxon>Thermodesulfobacteriota</taxon>
        <taxon>Desulfovibrionia</taxon>
        <taxon>Desulfovibrionales</taxon>
        <taxon>Desulfovibrionaceae</taxon>
        <taxon>Maridesulfovibrio</taxon>
    </lineage>
</organism>
<dbReference type="Gene3D" id="3.30.70.120">
    <property type="match status" value="1"/>
</dbReference>
<dbReference type="GO" id="GO:0005829">
    <property type="term" value="C:cytosol"/>
    <property type="evidence" value="ECO:0007669"/>
    <property type="project" value="TreeGrafter"/>
</dbReference>
<dbReference type="GO" id="GO:0030234">
    <property type="term" value="F:enzyme regulator activity"/>
    <property type="evidence" value="ECO:0007669"/>
    <property type="project" value="InterPro"/>
</dbReference>
<dbReference type="PRINTS" id="PR00340">
    <property type="entry name" value="PIIGLNB"/>
</dbReference>
<dbReference type="EMBL" id="CP001649">
    <property type="protein sequence ID" value="ACS78512.1"/>
    <property type="molecule type" value="Genomic_DNA"/>
</dbReference>
<dbReference type="PANTHER" id="PTHR30115">
    <property type="entry name" value="NITROGEN REGULATORY PROTEIN P-II"/>
    <property type="match status" value="1"/>
</dbReference>
<protein>
    <submittedName>
        <fullName evidence="2">Nitrogen regulatory protein P-II</fullName>
    </submittedName>
</protein>
<dbReference type="PROSITE" id="PS00638">
    <property type="entry name" value="PII_GLNB_CTER"/>
    <property type="match status" value="1"/>
</dbReference>
<dbReference type="STRING" id="526222.Desal_0445"/>
<dbReference type="InterPro" id="IPR017918">
    <property type="entry name" value="N-reg_PII_CS"/>
</dbReference>
<comment type="similarity">
    <text evidence="1">Belongs to the P(II) protein family.</text>
</comment>
<dbReference type="Pfam" id="PF00543">
    <property type="entry name" value="P-II"/>
    <property type="match status" value="1"/>
</dbReference>
<dbReference type="AlphaFoldDB" id="C6BX32"/>
<dbReference type="KEGG" id="dsa:Desal_0445"/>
<dbReference type="SMART" id="SM00938">
    <property type="entry name" value="P-II"/>
    <property type="match status" value="1"/>
</dbReference>
<dbReference type="eggNOG" id="COG0347">
    <property type="taxonomic scope" value="Bacteria"/>
</dbReference>
<sequence>MKEIIAVVRMDMMNRTKKALTEAGLDAFFAHEAQGRGKGFINPAVLEGVESGYEEAAAVLGEKGKLYPKRVLTAVVPEESVESIIETIIEVNKTGKPGDGKIFICPVGDAVRVRTGETGAKSIA</sequence>
<evidence type="ECO:0000256" key="1">
    <source>
        <dbReference type="RuleBase" id="RU003936"/>
    </source>
</evidence>
<proteinExistence type="inferred from homology"/>
<dbReference type="InterPro" id="IPR002187">
    <property type="entry name" value="N-reg_PII"/>
</dbReference>
<keyword evidence="3" id="KW-1185">Reference proteome</keyword>
<dbReference type="RefSeq" id="WP_015850331.1">
    <property type="nucleotide sequence ID" value="NC_012881.1"/>
</dbReference>
<dbReference type="GO" id="GO:0006808">
    <property type="term" value="P:regulation of nitrogen utilization"/>
    <property type="evidence" value="ECO:0007669"/>
    <property type="project" value="InterPro"/>
</dbReference>
<dbReference type="GO" id="GO:0005524">
    <property type="term" value="F:ATP binding"/>
    <property type="evidence" value="ECO:0007669"/>
    <property type="project" value="TreeGrafter"/>
</dbReference>
<dbReference type="InterPro" id="IPR011322">
    <property type="entry name" value="N-reg_PII-like_a/b"/>
</dbReference>
<dbReference type="Proteomes" id="UP000002601">
    <property type="component" value="Chromosome"/>
</dbReference>
<evidence type="ECO:0000313" key="2">
    <source>
        <dbReference type="EMBL" id="ACS78512.1"/>
    </source>
</evidence>